<feature type="binding site" evidence="6">
    <location>
        <begin position="248"/>
        <end position="254"/>
    </location>
    <ligand>
        <name>GTP</name>
        <dbReference type="ChEBI" id="CHEBI:37565"/>
    </ligand>
</feature>
<dbReference type="Pfam" id="PF12631">
    <property type="entry name" value="MnmE_helical"/>
    <property type="match status" value="1"/>
</dbReference>
<dbReference type="HOGENOM" id="CLU_019624_4_1_7"/>
<dbReference type="PANTHER" id="PTHR42714">
    <property type="entry name" value="TRNA MODIFICATION GTPASE GTPBP3"/>
    <property type="match status" value="1"/>
</dbReference>
<comment type="function">
    <text evidence="6">Exhibits a very high intrinsic GTPase hydrolysis rate. Involved in the addition of a carboxymethylaminomethyl (cmnm) group at the wobble position (U34) of certain tRNAs, forming tRNA-cmnm(5)s(2)U34.</text>
</comment>
<dbReference type="Proteomes" id="UP000006055">
    <property type="component" value="Chromosome"/>
</dbReference>
<protein>
    <recommendedName>
        <fullName evidence="6">tRNA modification GTPase MnmE</fullName>
        <ecNumber evidence="6">3.6.-.-</ecNumber>
    </recommendedName>
</protein>
<evidence type="ECO:0000256" key="6">
    <source>
        <dbReference type="HAMAP-Rule" id="MF_00379"/>
    </source>
</evidence>
<feature type="domain" description="TrmE-type G" evidence="8">
    <location>
        <begin position="219"/>
        <end position="375"/>
    </location>
</feature>
<feature type="binding site" evidence="6">
    <location>
        <position position="125"/>
    </location>
    <ligand>
        <name>(6S)-5-formyl-5,6,7,8-tetrahydrofolate</name>
        <dbReference type="ChEBI" id="CHEBI:57457"/>
    </ligand>
</feature>
<dbReference type="CDD" id="cd04164">
    <property type="entry name" value="trmE"/>
    <property type="match status" value="1"/>
</dbReference>
<dbReference type="STRING" id="706587.Desti_3939"/>
<evidence type="ECO:0000313" key="10">
    <source>
        <dbReference type="Proteomes" id="UP000006055"/>
    </source>
</evidence>
<comment type="subunit">
    <text evidence="6">Homodimer. Heterotetramer of two MnmE and two MnmG subunits.</text>
</comment>
<evidence type="ECO:0000256" key="5">
    <source>
        <dbReference type="ARBA" id="ARBA00023134"/>
    </source>
</evidence>
<dbReference type="Gene3D" id="3.30.1360.120">
    <property type="entry name" value="Probable tRNA modification gtpase trme, domain 1"/>
    <property type="match status" value="1"/>
</dbReference>
<comment type="similarity">
    <text evidence="1 6 7">Belongs to the TRAFAC class TrmE-Era-EngA-EngB-Septin-like GTPase superfamily. TrmE GTPase family.</text>
</comment>
<dbReference type="PRINTS" id="PR00326">
    <property type="entry name" value="GTP1OBG"/>
</dbReference>
<organism evidence="9 10">
    <name type="scientific">Desulfomonile tiedjei (strain ATCC 49306 / DSM 6799 / DCB-1)</name>
    <dbReference type="NCBI Taxonomy" id="706587"/>
    <lineage>
        <taxon>Bacteria</taxon>
        <taxon>Pseudomonadati</taxon>
        <taxon>Thermodesulfobacteriota</taxon>
        <taxon>Desulfomonilia</taxon>
        <taxon>Desulfomonilales</taxon>
        <taxon>Desulfomonilaceae</taxon>
        <taxon>Desulfomonile</taxon>
    </lineage>
</organism>
<dbReference type="PANTHER" id="PTHR42714:SF2">
    <property type="entry name" value="TRNA MODIFICATION GTPASE GTPBP3, MITOCHONDRIAL"/>
    <property type="match status" value="1"/>
</dbReference>
<feature type="binding site" evidence="6">
    <location>
        <position position="453"/>
    </location>
    <ligand>
        <name>(6S)-5-formyl-5,6,7,8-tetrahydrofolate</name>
        <dbReference type="ChEBI" id="CHEBI:57457"/>
    </ligand>
</feature>
<feature type="binding site" evidence="6">
    <location>
        <begin position="229"/>
        <end position="234"/>
    </location>
    <ligand>
        <name>GTP</name>
        <dbReference type="ChEBI" id="CHEBI:37565"/>
    </ligand>
</feature>
<comment type="cofactor">
    <cofactor evidence="6">
        <name>K(+)</name>
        <dbReference type="ChEBI" id="CHEBI:29103"/>
    </cofactor>
    <text evidence="6">Binds 1 potassium ion per subunit.</text>
</comment>
<dbReference type="Gene3D" id="1.20.120.430">
    <property type="entry name" value="tRNA modification GTPase MnmE domain 2"/>
    <property type="match status" value="1"/>
</dbReference>
<dbReference type="NCBIfam" id="TIGR00450">
    <property type="entry name" value="mnmE_trmE_thdF"/>
    <property type="match status" value="1"/>
</dbReference>
<dbReference type="InterPro" id="IPR027417">
    <property type="entry name" value="P-loop_NTPase"/>
</dbReference>
<keyword evidence="6" id="KW-0460">Magnesium</keyword>
<gene>
    <name evidence="6" type="primary">mnmE</name>
    <name evidence="6" type="synonym">trmE</name>
    <name evidence="9" type="ordered locus">Desti_3939</name>
</gene>
<reference evidence="10" key="1">
    <citation type="submission" date="2012-06" db="EMBL/GenBank/DDBJ databases">
        <title>Complete sequence of chromosome of Desulfomonile tiedjei DSM 6799.</title>
        <authorList>
            <person name="Lucas S."/>
            <person name="Copeland A."/>
            <person name="Lapidus A."/>
            <person name="Glavina del Rio T."/>
            <person name="Dalin E."/>
            <person name="Tice H."/>
            <person name="Bruce D."/>
            <person name="Goodwin L."/>
            <person name="Pitluck S."/>
            <person name="Peters L."/>
            <person name="Ovchinnikova G."/>
            <person name="Zeytun A."/>
            <person name="Lu M."/>
            <person name="Kyrpides N."/>
            <person name="Mavromatis K."/>
            <person name="Ivanova N."/>
            <person name="Brettin T."/>
            <person name="Detter J.C."/>
            <person name="Han C."/>
            <person name="Larimer F."/>
            <person name="Land M."/>
            <person name="Hauser L."/>
            <person name="Markowitz V."/>
            <person name="Cheng J.-F."/>
            <person name="Hugenholtz P."/>
            <person name="Woyke T."/>
            <person name="Wu D."/>
            <person name="Spring S."/>
            <person name="Schroeder M."/>
            <person name="Brambilla E."/>
            <person name="Klenk H.-P."/>
            <person name="Eisen J.A."/>
        </authorList>
    </citation>
    <scope>NUCLEOTIDE SEQUENCE [LARGE SCALE GENOMIC DNA]</scope>
    <source>
        <strain evidence="10">ATCC 49306 / DSM 6799 / DCB-1</strain>
    </source>
</reference>
<keyword evidence="10" id="KW-1185">Reference proteome</keyword>
<keyword evidence="2 6" id="KW-0819">tRNA processing</keyword>
<keyword evidence="4 6" id="KW-0630">Potassium</keyword>
<dbReference type="KEGG" id="dti:Desti_3939"/>
<dbReference type="CDD" id="cd14858">
    <property type="entry name" value="TrmE_N"/>
    <property type="match status" value="1"/>
</dbReference>
<dbReference type="InterPro" id="IPR004520">
    <property type="entry name" value="GTPase_MnmE"/>
</dbReference>
<dbReference type="InterPro" id="IPR031168">
    <property type="entry name" value="G_TrmE"/>
</dbReference>
<dbReference type="Gene3D" id="3.40.50.300">
    <property type="entry name" value="P-loop containing nucleotide triphosphate hydrolases"/>
    <property type="match status" value="1"/>
</dbReference>
<evidence type="ECO:0000256" key="3">
    <source>
        <dbReference type="ARBA" id="ARBA00022741"/>
    </source>
</evidence>
<dbReference type="InterPro" id="IPR006073">
    <property type="entry name" value="GTP-bd"/>
</dbReference>
<dbReference type="GO" id="GO:0002098">
    <property type="term" value="P:tRNA wobble uridine modification"/>
    <property type="evidence" value="ECO:0007669"/>
    <property type="project" value="TreeGrafter"/>
</dbReference>
<accession>I4CAJ0</accession>
<proteinExistence type="inferred from homology"/>
<dbReference type="InterPro" id="IPR027368">
    <property type="entry name" value="MnmE_dom2"/>
</dbReference>
<keyword evidence="3 6" id="KW-0547">Nucleotide-binding</keyword>
<dbReference type="InterPro" id="IPR025867">
    <property type="entry name" value="MnmE_helical"/>
</dbReference>
<dbReference type="NCBIfam" id="TIGR00231">
    <property type="entry name" value="small_GTP"/>
    <property type="match status" value="1"/>
</dbReference>
<evidence type="ECO:0000259" key="8">
    <source>
        <dbReference type="PROSITE" id="PS51709"/>
    </source>
</evidence>
<comment type="subcellular location">
    <subcellularLocation>
        <location evidence="6">Cytoplasm</location>
    </subcellularLocation>
</comment>
<dbReference type="GO" id="GO:0046872">
    <property type="term" value="F:metal ion binding"/>
    <property type="evidence" value="ECO:0007669"/>
    <property type="project" value="UniProtKB-KW"/>
</dbReference>
<evidence type="ECO:0000256" key="7">
    <source>
        <dbReference type="RuleBase" id="RU003313"/>
    </source>
</evidence>
<dbReference type="InterPro" id="IPR005225">
    <property type="entry name" value="Small_GTP-bd"/>
</dbReference>
<dbReference type="eggNOG" id="COG0486">
    <property type="taxonomic scope" value="Bacteria"/>
</dbReference>
<keyword evidence="6" id="KW-0378">Hydrolase</keyword>
<dbReference type="Pfam" id="PF01926">
    <property type="entry name" value="MMR_HSR1"/>
    <property type="match status" value="1"/>
</dbReference>
<dbReference type="GO" id="GO:0030488">
    <property type="term" value="P:tRNA methylation"/>
    <property type="evidence" value="ECO:0007669"/>
    <property type="project" value="TreeGrafter"/>
</dbReference>
<name>I4CAJ0_DESTA</name>
<dbReference type="OrthoDB" id="9805918at2"/>
<dbReference type="GO" id="GO:0005525">
    <property type="term" value="F:GTP binding"/>
    <property type="evidence" value="ECO:0007669"/>
    <property type="project" value="UniProtKB-UniRule"/>
</dbReference>
<evidence type="ECO:0000256" key="2">
    <source>
        <dbReference type="ARBA" id="ARBA00022694"/>
    </source>
</evidence>
<comment type="caution">
    <text evidence="6">Lacks conserved residue(s) required for the propagation of feature annotation.</text>
</comment>
<feature type="binding site" evidence="6">
    <location>
        <position position="25"/>
    </location>
    <ligand>
        <name>(6S)-5-formyl-5,6,7,8-tetrahydrofolate</name>
        <dbReference type="ChEBI" id="CHEBI:57457"/>
    </ligand>
</feature>
<feature type="binding site" evidence="6">
    <location>
        <position position="254"/>
    </location>
    <ligand>
        <name>Mg(2+)</name>
        <dbReference type="ChEBI" id="CHEBI:18420"/>
    </ligand>
</feature>
<dbReference type="PATRIC" id="fig|706587.4.peg.4464"/>
<dbReference type="InterPro" id="IPR018948">
    <property type="entry name" value="GTP-bd_TrmE_N"/>
</dbReference>
<dbReference type="HAMAP" id="MF_00379">
    <property type="entry name" value="GTPase_MnmE"/>
    <property type="match status" value="1"/>
</dbReference>
<sequence>MTMPTPDTIVAISTPRGYSGIGVVRMSGPDSLPILTQIFMPTAADGFNDRTAVHGKLVDRDGRILDDGIAVFMRGPGSYTGEDVVEISLHGSPVILDAAVGLILASGARMAQRGEFTRRAFLNGKLDLLQAEAVVDLIESKTEGAAREARLRLDKGMSSRIANIASTLKDILAELEAHMDFDEDDENPAPDPESRLAALISEFTALQRSVDSSRMHRDGIRVVIAGKPNVGKSTLFNTLMGSNRVIVTPYPGTTRDPVDDFLVLNGMGFLLCDTAGMRQEPDPIEREGIFRTQQRIDNADIAIVVLDGSAPLDQEDEKVLCTCREKASITVLNKADLGLVIDPGHPLLQSTAIPISAKTGFGIQDLEEQLRMTGSARFSSDAGSLLSSWCVQPLASAEQHVKAVLDGLHTRSMAPEIIALELKKALEYLEEITGERADDGILDRIFERFCIGK</sequence>
<evidence type="ECO:0000256" key="4">
    <source>
        <dbReference type="ARBA" id="ARBA00022958"/>
    </source>
</evidence>
<evidence type="ECO:0000313" key="9">
    <source>
        <dbReference type="EMBL" id="AFM26581.1"/>
    </source>
</evidence>
<evidence type="ECO:0000256" key="1">
    <source>
        <dbReference type="ARBA" id="ARBA00011043"/>
    </source>
</evidence>
<feature type="binding site" evidence="6">
    <location>
        <position position="86"/>
    </location>
    <ligand>
        <name>(6S)-5-formyl-5,6,7,8-tetrahydrofolate</name>
        <dbReference type="ChEBI" id="CHEBI:57457"/>
    </ligand>
</feature>
<dbReference type="EC" id="3.6.-.-" evidence="6"/>
<dbReference type="InterPro" id="IPR027266">
    <property type="entry name" value="TrmE/GcvT-like"/>
</dbReference>
<dbReference type="RefSeq" id="WP_014811707.1">
    <property type="nucleotide sequence ID" value="NC_018025.1"/>
</dbReference>
<dbReference type="Pfam" id="PF10396">
    <property type="entry name" value="TrmE_N"/>
    <property type="match status" value="1"/>
</dbReference>
<dbReference type="EMBL" id="CP003360">
    <property type="protein sequence ID" value="AFM26581.1"/>
    <property type="molecule type" value="Genomic_DNA"/>
</dbReference>
<keyword evidence="5 6" id="KW-0342">GTP-binding</keyword>
<dbReference type="SUPFAM" id="SSF52540">
    <property type="entry name" value="P-loop containing nucleoside triphosphate hydrolases"/>
    <property type="match status" value="1"/>
</dbReference>
<dbReference type="PROSITE" id="PS51709">
    <property type="entry name" value="G_TRME"/>
    <property type="match status" value="1"/>
</dbReference>
<keyword evidence="6" id="KW-0963">Cytoplasm</keyword>
<dbReference type="GO" id="GO:0003924">
    <property type="term" value="F:GTPase activity"/>
    <property type="evidence" value="ECO:0007669"/>
    <property type="project" value="UniProtKB-UniRule"/>
</dbReference>
<feature type="binding site" evidence="6">
    <location>
        <position position="233"/>
    </location>
    <ligand>
        <name>Mg(2+)</name>
        <dbReference type="ChEBI" id="CHEBI:18420"/>
    </ligand>
</feature>
<keyword evidence="6" id="KW-0479">Metal-binding</keyword>
<dbReference type="AlphaFoldDB" id="I4CAJ0"/>
<feature type="binding site" evidence="6">
    <location>
        <begin position="333"/>
        <end position="336"/>
    </location>
    <ligand>
        <name>GTP</name>
        <dbReference type="ChEBI" id="CHEBI:37565"/>
    </ligand>
</feature>
<dbReference type="GO" id="GO:0005829">
    <property type="term" value="C:cytosol"/>
    <property type="evidence" value="ECO:0007669"/>
    <property type="project" value="TreeGrafter"/>
</dbReference>
<feature type="binding site" evidence="6">
    <location>
        <begin position="273"/>
        <end position="276"/>
    </location>
    <ligand>
        <name>GTP</name>
        <dbReference type="ChEBI" id="CHEBI:37565"/>
    </ligand>
</feature>